<proteinExistence type="predicted"/>
<name>A0A835ZM37_9STRA</name>
<dbReference type="AlphaFoldDB" id="A0A835ZM37"/>
<organism evidence="2 3">
    <name type="scientific">Tribonema minus</name>
    <dbReference type="NCBI Taxonomy" id="303371"/>
    <lineage>
        <taxon>Eukaryota</taxon>
        <taxon>Sar</taxon>
        <taxon>Stramenopiles</taxon>
        <taxon>Ochrophyta</taxon>
        <taxon>PX clade</taxon>
        <taxon>Xanthophyceae</taxon>
        <taxon>Tribonematales</taxon>
        <taxon>Tribonemataceae</taxon>
        <taxon>Tribonema</taxon>
    </lineage>
</organism>
<sequence length="288" mass="31484">MDPVISMRMHQYNASIMREHIRWVEGEMGTQTFRDCRECSNRIFSKIESSDSLEKARQLVDKLRELAARVSREAQATQVPLHPATATKAEGTPGDGRTSDFCVQWINGPDDAYEEKQCIEVCWLGWNPSVGDSVGAGYVFVRKSTCFGHGLMFKHVAIGKPSTAGKSNLSKCAGALSNLGLGKLMNIINNGGSQLAFFTAKAMRCCNMGLMSCMALLLMISTFKYPLGTQHAVSRGGVGVPIVPPPLCVEAARYVDLNDTSVPGAKRSMVGPAPTSLWLDKLAKRHRW</sequence>
<gene>
    <name evidence="2" type="ORF">JKP88DRAFT_251642</name>
</gene>
<accession>A0A835ZM37</accession>
<evidence type="ECO:0000313" key="2">
    <source>
        <dbReference type="EMBL" id="KAG5191313.1"/>
    </source>
</evidence>
<dbReference type="EMBL" id="JAFCMP010000021">
    <property type="protein sequence ID" value="KAG5191313.1"/>
    <property type="molecule type" value="Genomic_DNA"/>
</dbReference>
<evidence type="ECO:0000313" key="3">
    <source>
        <dbReference type="Proteomes" id="UP000664859"/>
    </source>
</evidence>
<feature type="region of interest" description="Disordered" evidence="1">
    <location>
        <begin position="77"/>
        <end position="96"/>
    </location>
</feature>
<keyword evidence="3" id="KW-1185">Reference proteome</keyword>
<dbReference type="Proteomes" id="UP000664859">
    <property type="component" value="Unassembled WGS sequence"/>
</dbReference>
<reference evidence="2" key="1">
    <citation type="submission" date="2021-02" db="EMBL/GenBank/DDBJ databases">
        <title>First Annotated Genome of the Yellow-green Alga Tribonema minus.</title>
        <authorList>
            <person name="Mahan K.M."/>
        </authorList>
    </citation>
    <scope>NUCLEOTIDE SEQUENCE</scope>
    <source>
        <strain evidence="2">UTEX B ZZ1240</strain>
    </source>
</reference>
<protein>
    <submittedName>
        <fullName evidence="2">Uncharacterized protein</fullName>
    </submittedName>
</protein>
<comment type="caution">
    <text evidence="2">The sequence shown here is derived from an EMBL/GenBank/DDBJ whole genome shotgun (WGS) entry which is preliminary data.</text>
</comment>
<evidence type="ECO:0000256" key="1">
    <source>
        <dbReference type="SAM" id="MobiDB-lite"/>
    </source>
</evidence>